<dbReference type="RefSeq" id="WP_109605333.1">
    <property type="nucleotide sequence ID" value="NZ_QGHA01000001.1"/>
</dbReference>
<feature type="repeat" description="NHL" evidence="2">
    <location>
        <begin position="140"/>
        <end position="175"/>
    </location>
</feature>
<keyword evidence="1" id="KW-0677">Repeat</keyword>
<comment type="caution">
    <text evidence="4">The sequence shown here is derived from an EMBL/GenBank/DDBJ whole genome shotgun (WGS) entry which is preliminary data.</text>
</comment>
<dbReference type="Pfam" id="PF01833">
    <property type="entry name" value="TIG"/>
    <property type="match status" value="1"/>
</dbReference>
<keyword evidence="5" id="KW-1185">Reference proteome</keyword>
<proteinExistence type="predicted"/>
<name>A0A316HEH5_9SPHI</name>
<dbReference type="PANTHER" id="PTHR13833:SF71">
    <property type="entry name" value="NHL DOMAIN-CONTAINING PROTEIN"/>
    <property type="match status" value="1"/>
</dbReference>
<evidence type="ECO:0000256" key="1">
    <source>
        <dbReference type="ARBA" id="ARBA00022737"/>
    </source>
</evidence>
<evidence type="ECO:0000256" key="2">
    <source>
        <dbReference type="PROSITE-ProRule" id="PRU00504"/>
    </source>
</evidence>
<evidence type="ECO:0000259" key="3">
    <source>
        <dbReference type="Pfam" id="PF01833"/>
    </source>
</evidence>
<reference evidence="4 5" key="1">
    <citation type="submission" date="2018-05" db="EMBL/GenBank/DDBJ databases">
        <title>Genomic Encyclopedia of Archaeal and Bacterial Type Strains, Phase II (KMG-II): from individual species to whole genera.</title>
        <authorList>
            <person name="Goeker M."/>
        </authorList>
    </citation>
    <scope>NUCLEOTIDE SEQUENCE [LARGE SCALE GENOMIC DNA]</scope>
    <source>
        <strain evidence="4 5">DSM 19975</strain>
    </source>
</reference>
<dbReference type="InterPro" id="IPR013783">
    <property type="entry name" value="Ig-like_fold"/>
</dbReference>
<dbReference type="AlphaFoldDB" id="A0A316HEH5"/>
<dbReference type="PROSITE" id="PS51257">
    <property type="entry name" value="PROKAR_LIPOPROTEIN"/>
    <property type="match status" value="1"/>
</dbReference>
<dbReference type="InterPro" id="IPR001258">
    <property type="entry name" value="NHL_repeat"/>
</dbReference>
<dbReference type="Pfam" id="PF01436">
    <property type="entry name" value="NHL"/>
    <property type="match status" value="3"/>
</dbReference>
<sequence>MTIFTTRLTVYLSFFCGIYFFSSCSKKDKPTPVDNTPKITITSLSADSGVYNASITIKGTGFVNDISRDKVFFNGKEATVTSASTTQLTALVPLSAGTGKVTVKVDAAAEVSGPVFNYKQSWIVSTFAGSGAEGFADGTGTAATFDSPVGITINDTGTIFVTDEKNGAVRKITADGKVTTIAGNGVSGKADGKGAAASFYNPAGICADKTGNLYIADYANNLIRKIDASANVTTIAGTGVNGFTNGAGNKASFAGPTGIVVNSTGELFVADLANEVIRKITKDATVSTFSSSLIPGVDDHSHGFHFPEGIAVDENDNLYFTDLTGYTVKKISSSGVISVVAGSGMRGVVNGQGNKAGFGSPVALAVDGNGNIYVTDSNQIRKIDKDANVTVFAGQATGGAINGAALASGFNAPIGIAADKDGNIYVADTGNNLIRKIALQ</sequence>
<dbReference type="SUPFAM" id="SSF81296">
    <property type="entry name" value="E set domains"/>
    <property type="match status" value="1"/>
</dbReference>
<evidence type="ECO:0000313" key="5">
    <source>
        <dbReference type="Proteomes" id="UP000245678"/>
    </source>
</evidence>
<dbReference type="CDD" id="cd14953">
    <property type="entry name" value="NHL_like_1"/>
    <property type="match status" value="1"/>
</dbReference>
<dbReference type="Proteomes" id="UP000245678">
    <property type="component" value="Unassembled WGS sequence"/>
</dbReference>
<dbReference type="InterPro" id="IPR011042">
    <property type="entry name" value="6-blade_b-propeller_TolB-like"/>
</dbReference>
<dbReference type="PROSITE" id="PS51125">
    <property type="entry name" value="NHL"/>
    <property type="match status" value="2"/>
</dbReference>
<gene>
    <name evidence="4" type="ORF">LX99_00041</name>
</gene>
<feature type="repeat" description="NHL" evidence="2">
    <location>
        <begin position="187"/>
        <end position="229"/>
    </location>
</feature>
<dbReference type="EMBL" id="QGHA01000001">
    <property type="protein sequence ID" value="PWK79584.1"/>
    <property type="molecule type" value="Genomic_DNA"/>
</dbReference>
<dbReference type="Gene3D" id="2.60.40.10">
    <property type="entry name" value="Immunoglobulins"/>
    <property type="match status" value="1"/>
</dbReference>
<protein>
    <submittedName>
        <fullName evidence="4">NHL repeat-containing protein</fullName>
    </submittedName>
</protein>
<dbReference type="SUPFAM" id="SSF63829">
    <property type="entry name" value="Calcium-dependent phosphotriesterase"/>
    <property type="match status" value="1"/>
</dbReference>
<dbReference type="InterPro" id="IPR002909">
    <property type="entry name" value="IPT_dom"/>
</dbReference>
<feature type="domain" description="IPT/TIG" evidence="3">
    <location>
        <begin position="40"/>
        <end position="112"/>
    </location>
</feature>
<organism evidence="4 5">
    <name type="scientific">Mucilaginibacter oryzae</name>
    <dbReference type="NCBI Taxonomy" id="468058"/>
    <lineage>
        <taxon>Bacteria</taxon>
        <taxon>Pseudomonadati</taxon>
        <taxon>Bacteroidota</taxon>
        <taxon>Sphingobacteriia</taxon>
        <taxon>Sphingobacteriales</taxon>
        <taxon>Sphingobacteriaceae</taxon>
        <taxon>Mucilaginibacter</taxon>
    </lineage>
</organism>
<dbReference type="PANTHER" id="PTHR13833">
    <property type="match status" value="1"/>
</dbReference>
<dbReference type="Gene3D" id="2.120.10.30">
    <property type="entry name" value="TolB, C-terminal domain"/>
    <property type="match status" value="3"/>
</dbReference>
<dbReference type="InterPro" id="IPR014756">
    <property type="entry name" value="Ig_E-set"/>
</dbReference>
<accession>A0A316HEH5</accession>
<evidence type="ECO:0000313" key="4">
    <source>
        <dbReference type="EMBL" id="PWK79584.1"/>
    </source>
</evidence>